<feature type="transmembrane region" description="Helical" evidence="7">
    <location>
        <begin position="429"/>
        <end position="450"/>
    </location>
</feature>
<feature type="transmembrane region" description="Helical" evidence="7">
    <location>
        <begin position="388"/>
        <end position="409"/>
    </location>
</feature>
<feature type="transmembrane region" description="Helical" evidence="7">
    <location>
        <begin position="318"/>
        <end position="340"/>
    </location>
</feature>
<evidence type="ECO:0000256" key="3">
    <source>
        <dbReference type="ARBA" id="ARBA00022692"/>
    </source>
</evidence>
<evidence type="ECO:0000256" key="5">
    <source>
        <dbReference type="ARBA" id="ARBA00023136"/>
    </source>
</evidence>
<gene>
    <name evidence="8" type="ordered locus">AF_1995</name>
</gene>
<dbReference type="InterPro" id="IPR000175">
    <property type="entry name" value="Na/ntran_symport"/>
</dbReference>
<dbReference type="STRING" id="224325.AF_1995"/>
<evidence type="ECO:0000256" key="4">
    <source>
        <dbReference type="ARBA" id="ARBA00022989"/>
    </source>
</evidence>
<evidence type="ECO:0000256" key="6">
    <source>
        <dbReference type="RuleBase" id="RU003732"/>
    </source>
</evidence>
<dbReference type="GO" id="GO:0035725">
    <property type="term" value="P:sodium ion transmembrane transport"/>
    <property type="evidence" value="ECO:0007669"/>
    <property type="project" value="TreeGrafter"/>
</dbReference>
<dbReference type="PRINTS" id="PR00176">
    <property type="entry name" value="NANEUSMPORT"/>
</dbReference>
<comment type="similarity">
    <text evidence="6">Belongs to the sodium:neurotransmitter symporter (SNF) (TC 2.A.22) family.</text>
</comment>
<dbReference type="AlphaFoldDB" id="O28284"/>
<dbReference type="EMBL" id="AE000782">
    <property type="protein sequence ID" value="AAB89259.1"/>
    <property type="molecule type" value="Genomic_DNA"/>
</dbReference>
<organism evidence="8 9">
    <name type="scientific">Archaeoglobus fulgidus (strain ATCC 49558 / DSM 4304 / JCM 9628 / NBRC 100126 / VC-16)</name>
    <dbReference type="NCBI Taxonomy" id="224325"/>
    <lineage>
        <taxon>Archaea</taxon>
        <taxon>Methanobacteriati</taxon>
        <taxon>Methanobacteriota</taxon>
        <taxon>Archaeoglobi</taxon>
        <taxon>Archaeoglobales</taxon>
        <taxon>Archaeoglobaceae</taxon>
        <taxon>Archaeoglobus</taxon>
    </lineage>
</organism>
<keyword evidence="9" id="KW-1185">Reference proteome</keyword>
<evidence type="ECO:0000313" key="8">
    <source>
        <dbReference type="EMBL" id="AAB89259.1"/>
    </source>
</evidence>
<dbReference type="HOGENOM" id="CLU_006855_3_3_2"/>
<dbReference type="Pfam" id="PF00209">
    <property type="entry name" value="SNF"/>
    <property type="match status" value="2"/>
</dbReference>
<dbReference type="KEGG" id="afu:AF_1995"/>
<feature type="transmembrane region" description="Helical" evidence="7">
    <location>
        <begin position="465"/>
        <end position="485"/>
    </location>
</feature>
<dbReference type="InterPro" id="IPR037272">
    <property type="entry name" value="SNS_sf"/>
</dbReference>
<dbReference type="EnsemblBacteria" id="AAB89259">
    <property type="protein sequence ID" value="AAB89259"/>
    <property type="gene ID" value="AF_1995"/>
</dbReference>
<keyword evidence="4 7" id="KW-1133">Transmembrane helix</keyword>
<evidence type="ECO:0000256" key="2">
    <source>
        <dbReference type="ARBA" id="ARBA00022448"/>
    </source>
</evidence>
<feature type="transmembrane region" description="Helical" evidence="7">
    <location>
        <begin position="144"/>
        <end position="165"/>
    </location>
</feature>
<proteinExistence type="inferred from homology"/>
<feature type="transmembrane region" description="Helical" evidence="7">
    <location>
        <begin position="259"/>
        <end position="285"/>
    </location>
</feature>
<dbReference type="CDD" id="cd10334">
    <property type="entry name" value="SLC6sbd_u1"/>
    <property type="match status" value="1"/>
</dbReference>
<dbReference type="Proteomes" id="UP000002199">
    <property type="component" value="Chromosome"/>
</dbReference>
<evidence type="ECO:0000313" key="9">
    <source>
        <dbReference type="Proteomes" id="UP000002199"/>
    </source>
</evidence>
<feature type="transmembrane region" description="Helical" evidence="7">
    <location>
        <begin position="177"/>
        <end position="202"/>
    </location>
</feature>
<dbReference type="SUPFAM" id="SSF161070">
    <property type="entry name" value="SNF-like"/>
    <property type="match status" value="1"/>
</dbReference>
<keyword evidence="2 6" id="KW-0813">Transport</keyword>
<keyword evidence="5 7" id="KW-0472">Membrane</keyword>
<feature type="transmembrane region" description="Helical" evidence="7">
    <location>
        <begin position="87"/>
        <end position="112"/>
    </location>
</feature>
<feature type="transmembrane region" description="Helical" evidence="7">
    <location>
        <begin position="361"/>
        <end position="382"/>
    </location>
</feature>
<protein>
    <recommendedName>
        <fullName evidence="6">Transporter</fullName>
    </recommendedName>
</protein>
<evidence type="ECO:0000256" key="1">
    <source>
        <dbReference type="ARBA" id="ARBA00004141"/>
    </source>
</evidence>
<dbReference type="PROSITE" id="PS50267">
    <property type="entry name" value="NA_NEUROTRAN_SYMP_3"/>
    <property type="match status" value="1"/>
</dbReference>
<dbReference type="PaxDb" id="224325-AF_1995"/>
<dbReference type="PROSITE" id="PS00610">
    <property type="entry name" value="NA_NEUROTRAN_SYMP_1"/>
    <property type="match status" value="1"/>
</dbReference>
<dbReference type="eggNOG" id="arCOG04466">
    <property type="taxonomic scope" value="Archaea"/>
</dbReference>
<keyword evidence="6" id="KW-0769">Symport</keyword>
<feature type="transmembrane region" description="Helical" evidence="7">
    <location>
        <begin position="12"/>
        <end position="32"/>
    </location>
</feature>
<dbReference type="PIR" id="B69499">
    <property type="entry name" value="B69499"/>
</dbReference>
<dbReference type="Gene3D" id="1.20.1740.10">
    <property type="entry name" value="Amino acid/polyamine transporter I"/>
    <property type="match status" value="1"/>
</dbReference>
<sequence length="491" mass="53722">MAMERENWATRAGFVLAAIGSAIGLGNIWRFGYLVYKNGGGAFLIPYFVALFVAGISLMILEFAIGHRFRGSAPASMRKLGGRGFEWIGWWAVTGGLIITMYYTVVIGWAIVYFTKSLTLAWGEDTGGYFFGTVLQLSDNPWDFGGFATEVLIATIIVWALNWLVDFRGIRKGIEKANLLLMPLLWLLAVILVIRAVTLPGAMEGIEWYLKPDFSKLGDYNIWLAAFGQIFFTLSLGMGIMIAYASYLPEKSDIANNAFIVSLANCAFSFLVGFAVFGTLGYMAYATQSDISDVVAQSVGLAFVVFPKALNMLPALKVFTAAVFFLALVVAGLSSSISLVEAVSSALMDKFGMERRKAVNIVVLVGFLGSIVYTTKAGLYWLDVVDHFINYYGLVLVGLLEVIAAAWLFDLTVLKNHINSVSEIKVGMWWDLAVKFATPLILAVLLILDIRGNLTENYGGYPTEVLLTGLSIIVLGMIVAAILSWRDKNVS</sequence>
<dbReference type="GO" id="GO:0005886">
    <property type="term" value="C:plasma membrane"/>
    <property type="evidence" value="ECO:0007669"/>
    <property type="project" value="TreeGrafter"/>
</dbReference>
<dbReference type="NCBIfam" id="NF037979">
    <property type="entry name" value="Na_transp"/>
    <property type="match status" value="1"/>
</dbReference>
<dbReference type="GO" id="GO:0015293">
    <property type="term" value="F:symporter activity"/>
    <property type="evidence" value="ECO:0007669"/>
    <property type="project" value="UniProtKB-KW"/>
</dbReference>
<feature type="transmembrane region" description="Helical" evidence="7">
    <location>
        <begin position="222"/>
        <end position="247"/>
    </location>
</feature>
<accession>O28284</accession>
<feature type="transmembrane region" description="Helical" evidence="7">
    <location>
        <begin position="44"/>
        <end position="66"/>
    </location>
</feature>
<evidence type="ECO:0000256" key="7">
    <source>
        <dbReference type="SAM" id="Phobius"/>
    </source>
</evidence>
<reference evidence="8 9" key="1">
    <citation type="journal article" date="1997" name="Nature">
        <title>The complete genome sequence of the hyperthermophilic, sulphate-reducing archaeon Archaeoglobus fulgidus.</title>
        <authorList>
            <person name="Klenk H.P."/>
            <person name="Clayton R.A."/>
            <person name="Tomb J."/>
            <person name="White O."/>
            <person name="Nelson K.E."/>
            <person name="Ketchum K.A."/>
            <person name="Dodson R.J."/>
            <person name="Gwinn M."/>
            <person name="Hickey E.K."/>
            <person name="Peterson J.D."/>
            <person name="Richardson D.L."/>
            <person name="Kerlavage A.R."/>
            <person name="Graham D.E."/>
            <person name="Kyrpides N.C."/>
            <person name="Fleischmann R.D."/>
            <person name="Quackenbush J."/>
            <person name="Lee N.H."/>
            <person name="Sutton G.G."/>
            <person name="Gill S."/>
            <person name="Kirkness E.F."/>
            <person name="Dougherty B.A."/>
            <person name="McKenney K."/>
            <person name="Adams M.D."/>
            <person name="Loftus B."/>
            <person name="Peterson S."/>
            <person name="Reich C.I."/>
            <person name="McNeil L.K."/>
            <person name="Badger J.H."/>
            <person name="Glodek A."/>
            <person name="Zhou L."/>
            <person name="Overbeek R."/>
            <person name="Gocayne J.D."/>
            <person name="Weidman J.F."/>
            <person name="McDonald L."/>
            <person name="Utterback T."/>
            <person name="Cotton M.D."/>
            <person name="Spriggs T."/>
            <person name="Artiach P."/>
            <person name="Kaine B.P."/>
            <person name="Sykes S.M."/>
            <person name="Sadow P.W."/>
            <person name="D'Andrea K.P."/>
            <person name="Bowman C."/>
            <person name="Fujii C."/>
            <person name="Garland S.A."/>
            <person name="Mason T.M."/>
            <person name="Olsen G.J."/>
            <person name="Fraser C.M."/>
            <person name="Smith H.O."/>
            <person name="Woese C.R."/>
            <person name="Venter J.C."/>
        </authorList>
    </citation>
    <scope>NUCLEOTIDE SEQUENCE [LARGE SCALE GENOMIC DNA]</scope>
    <source>
        <strain evidence="9">ATCC 49558 / DSM 4304 / JCM 9628 / NBRC 100126 / VC-16</strain>
    </source>
</reference>
<dbReference type="PANTHER" id="PTHR11616:SF240">
    <property type="entry name" value="BLOATED TUBULES, ISOFORM B-RELATED"/>
    <property type="match status" value="1"/>
</dbReference>
<dbReference type="PANTHER" id="PTHR11616">
    <property type="entry name" value="SODIUM/CHLORIDE DEPENDENT TRANSPORTER"/>
    <property type="match status" value="1"/>
</dbReference>
<dbReference type="PhylomeDB" id="O28284"/>
<keyword evidence="3 6" id="KW-0812">Transmembrane</keyword>
<comment type="subcellular location">
    <subcellularLocation>
        <location evidence="1">Membrane</location>
        <topology evidence="1">Multi-pass membrane protein</topology>
    </subcellularLocation>
</comment>
<name>O28284_ARCFU</name>